<protein>
    <submittedName>
        <fullName evidence="1">Thioesterase</fullName>
    </submittedName>
</protein>
<dbReference type="RefSeq" id="WP_062225933.1">
    <property type="nucleotide sequence ID" value="NZ_BBWR01000002.1"/>
</dbReference>
<proteinExistence type="predicted"/>
<evidence type="ECO:0000313" key="1">
    <source>
        <dbReference type="EMBL" id="BAT28578.1"/>
    </source>
</evidence>
<accession>A0A0P0Z3F9</accession>
<dbReference type="EMBL" id="LC066377">
    <property type="protein sequence ID" value="BAT28578.1"/>
    <property type="molecule type" value="Genomic_DNA"/>
</dbReference>
<reference evidence="1" key="1">
    <citation type="journal article" date="2015" name="Proc. Natl. Acad. Sci. U.S.A.">
        <title>Bacterial clade with the ribosomal RNA operon on a small plasmid rather than the chromosome.</title>
        <authorList>
            <person name="Anda M."/>
            <person name="Ohtsubo Y."/>
            <person name="Okubo T."/>
            <person name="Sugawara M."/>
            <person name="Nagata Y."/>
            <person name="Tsuda M."/>
            <person name="Minamisawa K."/>
            <person name="Mitsui H."/>
        </authorList>
    </citation>
    <scope>NUCLEOTIDE SEQUENCE</scope>
    <source>
        <strain evidence="1">JCM 14755</strain>
    </source>
</reference>
<dbReference type="InterPro" id="IPR027056">
    <property type="entry name" value="Gluconate_2DH_su3"/>
</dbReference>
<dbReference type="Pfam" id="PF13618">
    <property type="entry name" value="Gluconate_2-dh3"/>
    <property type="match status" value="1"/>
</dbReference>
<organism evidence="1">
    <name type="scientific">Aureimonas frigidaquae</name>
    <dbReference type="NCBI Taxonomy" id="424757"/>
    <lineage>
        <taxon>Bacteria</taxon>
        <taxon>Pseudomonadati</taxon>
        <taxon>Pseudomonadota</taxon>
        <taxon>Alphaproteobacteria</taxon>
        <taxon>Hyphomicrobiales</taxon>
        <taxon>Aurantimonadaceae</taxon>
        <taxon>Aureimonas</taxon>
    </lineage>
</organism>
<sequence>MRDPAGRISAKLQAILAHRAKADDPASAPKVLSPSHLMALRAVLAHMVPHSIAGLDLAQRIDADLAAGSDNGWRLETMPDDARAHRDALTSLDAAARAGGASGFADLVADRQAAMLAKVAEGAFDAPAGAPMTAGQLSDWFTELLSDAVRLYVAHPATMSSIGYEGHANGAHSGAAFEGWTDREIEDVR</sequence>
<dbReference type="AlphaFoldDB" id="A0A0P0Z3F9"/>
<name>A0A0P0Z3F9_9HYPH</name>